<evidence type="ECO:0000256" key="5">
    <source>
        <dbReference type="ARBA" id="ARBA00022729"/>
    </source>
</evidence>
<keyword evidence="18" id="KW-1185">Reference proteome</keyword>
<feature type="domain" description="EGF-like" evidence="14">
    <location>
        <begin position="765"/>
        <end position="806"/>
    </location>
</feature>
<protein>
    <recommendedName>
        <fullName evidence="19">Nidogen</fullName>
    </recommendedName>
</protein>
<evidence type="ECO:0000256" key="10">
    <source>
        <dbReference type="ARBA" id="ARBA00023157"/>
    </source>
</evidence>
<evidence type="ECO:0000259" key="14">
    <source>
        <dbReference type="PROSITE" id="PS50026"/>
    </source>
</evidence>
<evidence type="ECO:0000313" key="17">
    <source>
        <dbReference type="EMBL" id="KAJ8308833.1"/>
    </source>
</evidence>
<dbReference type="SUPFAM" id="SSF57184">
    <property type="entry name" value="Growth factor receptor domain"/>
    <property type="match status" value="1"/>
</dbReference>
<feature type="disulfide bond" evidence="12">
    <location>
        <begin position="575"/>
        <end position="592"/>
    </location>
</feature>
<dbReference type="SUPFAM" id="SSF54511">
    <property type="entry name" value="GFP-like"/>
    <property type="match status" value="1"/>
</dbReference>
<feature type="domain" description="EGF-like" evidence="14">
    <location>
        <begin position="482"/>
        <end position="522"/>
    </location>
</feature>
<dbReference type="SMART" id="SM00135">
    <property type="entry name" value="LY"/>
    <property type="match status" value="5"/>
</dbReference>
<evidence type="ECO:0000256" key="2">
    <source>
        <dbReference type="ARBA" id="ARBA00022525"/>
    </source>
</evidence>
<feature type="disulfide bond" evidence="12">
    <location>
        <begin position="775"/>
        <end position="792"/>
    </location>
</feature>
<keyword evidence="7" id="KW-0106">Calcium</keyword>
<dbReference type="InterPro" id="IPR000033">
    <property type="entry name" value="LDLR_classB_rpt"/>
</dbReference>
<dbReference type="SMART" id="SM00179">
    <property type="entry name" value="EGF_CA"/>
    <property type="match status" value="5"/>
</dbReference>
<feature type="disulfide bond" evidence="12">
    <location>
        <begin position="618"/>
        <end position="635"/>
    </location>
</feature>
<keyword evidence="10 12" id="KW-1015">Disulfide bond</keyword>
<dbReference type="SMART" id="SM00682">
    <property type="entry name" value="G2F"/>
    <property type="match status" value="1"/>
</dbReference>
<dbReference type="PROSITE" id="PS01186">
    <property type="entry name" value="EGF_2"/>
    <property type="match status" value="6"/>
</dbReference>
<dbReference type="PROSITE" id="PS50026">
    <property type="entry name" value="EGF_3"/>
    <property type="match status" value="8"/>
</dbReference>
<proteinExistence type="predicted"/>
<evidence type="ECO:0000313" key="18">
    <source>
        <dbReference type="Proteomes" id="UP001217089"/>
    </source>
</evidence>
<dbReference type="PROSITE" id="PS50993">
    <property type="entry name" value="NIDOGEN_G2"/>
    <property type="match status" value="1"/>
</dbReference>
<keyword evidence="9" id="KW-0130">Cell adhesion</keyword>
<dbReference type="InterPro" id="IPR024731">
    <property type="entry name" value="NELL2-like_EGF"/>
</dbReference>
<dbReference type="InterPro" id="IPR009030">
    <property type="entry name" value="Growth_fac_rcpt_cys_sf"/>
</dbReference>
<dbReference type="InterPro" id="IPR050778">
    <property type="entry name" value="Cueball_EGF_LRP_Nidogen"/>
</dbReference>
<evidence type="ECO:0000256" key="7">
    <source>
        <dbReference type="ARBA" id="ARBA00022837"/>
    </source>
</evidence>
<evidence type="ECO:0000259" key="16">
    <source>
        <dbReference type="PROSITE" id="PS51220"/>
    </source>
</evidence>
<keyword evidence="4 12" id="KW-0245">EGF-like domain</keyword>
<feature type="domain" description="EGF-like" evidence="14">
    <location>
        <begin position="523"/>
        <end position="563"/>
    </location>
</feature>
<dbReference type="SUPFAM" id="SSF63825">
    <property type="entry name" value="YWTD domain"/>
    <property type="match status" value="1"/>
</dbReference>
<comment type="caution">
    <text evidence="12">Lacks conserved residue(s) required for the propagation of feature annotation.</text>
</comment>
<feature type="domain" description="EGF-like" evidence="14">
    <location>
        <begin position="608"/>
        <end position="649"/>
    </location>
</feature>
<evidence type="ECO:0000256" key="11">
    <source>
        <dbReference type="ARBA" id="ARBA00023180"/>
    </source>
</evidence>
<dbReference type="CDD" id="cd00053">
    <property type="entry name" value="EGF"/>
    <property type="match status" value="1"/>
</dbReference>
<reference evidence="17 18" key="1">
    <citation type="submission" date="2022-12" db="EMBL/GenBank/DDBJ databases">
        <title>Chromosome-level genome of Tegillarca granosa.</title>
        <authorList>
            <person name="Kim J."/>
        </authorList>
    </citation>
    <scope>NUCLEOTIDE SEQUENCE [LARGE SCALE GENOMIC DNA]</scope>
    <source>
        <strain evidence="17">Teg-2019</strain>
        <tissue evidence="17">Adductor muscle</tissue>
    </source>
</reference>
<feature type="domain" description="NIDO" evidence="16">
    <location>
        <begin position="100"/>
        <end position="264"/>
    </location>
</feature>
<feature type="disulfide bond" evidence="12">
    <location>
        <begin position="700"/>
        <end position="717"/>
    </location>
</feature>
<dbReference type="InterPro" id="IPR000742">
    <property type="entry name" value="EGF"/>
</dbReference>
<keyword evidence="11" id="KW-0325">Glycoprotein</keyword>
<dbReference type="Gene3D" id="2.120.10.30">
    <property type="entry name" value="TolB, C-terminal domain"/>
    <property type="match status" value="1"/>
</dbReference>
<dbReference type="PANTHER" id="PTHR46513">
    <property type="entry name" value="VITELLOGENIN RECEPTOR-LIKE PROTEIN-RELATED-RELATED"/>
    <property type="match status" value="1"/>
</dbReference>
<feature type="domain" description="EGF-like" evidence="14">
    <location>
        <begin position="693"/>
        <end position="731"/>
    </location>
</feature>
<dbReference type="PROSITE" id="PS01187">
    <property type="entry name" value="EGF_CA"/>
    <property type="match status" value="1"/>
</dbReference>
<organism evidence="17 18">
    <name type="scientific">Tegillarca granosa</name>
    <name type="common">Malaysian cockle</name>
    <name type="synonym">Anadara granosa</name>
    <dbReference type="NCBI Taxonomy" id="220873"/>
    <lineage>
        <taxon>Eukaryota</taxon>
        <taxon>Metazoa</taxon>
        <taxon>Spiralia</taxon>
        <taxon>Lophotrochozoa</taxon>
        <taxon>Mollusca</taxon>
        <taxon>Bivalvia</taxon>
        <taxon>Autobranchia</taxon>
        <taxon>Pteriomorphia</taxon>
        <taxon>Arcoida</taxon>
        <taxon>Arcoidea</taxon>
        <taxon>Arcidae</taxon>
        <taxon>Tegillarca</taxon>
    </lineage>
</organism>
<dbReference type="CDD" id="cd00054">
    <property type="entry name" value="EGF_CA"/>
    <property type="match status" value="2"/>
</dbReference>
<dbReference type="Pfam" id="PF00058">
    <property type="entry name" value="Ldl_recept_b"/>
    <property type="match status" value="2"/>
</dbReference>
<evidence type="ECO:0000256" key="1">
    <source>
        <dbReference type="ARBA" id="ARBA00004302"/>
    </source>
</evidence>
<feature type="disulfide bond" evidence="12">
    <location>
        <begin position="658"/>
        <end position="675"/>
    </location>
</feature>
<keyword evidence="3" id="KW-0272">Extracellular matrix</keyword>
<keyword evidence="5" id="KW-0732">Signal</keyword>
<keyword evidence="8" id="KW-0084">Basement membrane</keyword>
<dbReference type="InterPro" id="IPR000152">
    <property type="entry name" value="EGF-type_Asp/Asn_hydroxyl_site"/>
</dbReference>
<feature type="domain" description="Nidogen G2 beta-barrel" evidence="15">
    <location>
        <begin position="331"/>
        <end position="418"/>
    </location>
</feature>
<dbReference type="SMART" id="SM00181">
    <property type="entry name" value="EGF"/>
    <property type="match status" value="11"/>
</dbReference>
<dbReference type="Pfam" id="PF06119">
    <property type="entry name" value="NIDO"/>
    <property type="match status" value="1"/>
</dbReference>
<evidence type="ECO:0008006" key="19">
    <source>
        <dbReference type="Google" id="ProtNLM"/>
    </source>
</evidence>
<dbReference type="EMBL" id="JARBDR010000657">
    <property type="protein sequence ID" value="KAJ8308833.1"/>
    <property type="molecule type" value="Genomic_DNA"/>
</dbReference>
<feature type="domain" description="EGF-like" evidence="14">
    <location>
        <begin position="650"/>
        <end position="689"/>
    </location>
</feature>
<evidence type="ECO:0000256" key="6">
    <source>
        <dbReference type="ARBA" id="ARBA00022737"/>
    </source>
</evidence>
<comment type="caution">
    <text evidence="17">The sequence shown here is derived from an EMBL/GenBank/DDBJ whole genome shotgun (WGS) entry which is preliminary data.</text>
</comment>
<dbReference type="InterPro" id="IPR003886">
    <property type="entry name" value="NIDO_dom"/>
</dbReference>
<sequence length="1174" mass="130941">MDTMKVLLCIFVYLCNFGDFTTGISYRLLFPFGEEKGDTVLQAGDDVSSNEIQLKTPIVFFDQRYSSIYVNNNGHLSFESELPQYNPRLVLPTGFKLIAAFLADIDTTATGQVFYSYWYNIIYILYRESQEQELLERAALEVQQHFSNFDDYMPTSLFLATWDNVGYYNGNDTQGNSFQILIASDGQDSFVCFHYLDDGINWLASKGKFRDQNVNDPPAQAGFDSGEGRLHLKLPFSGKPRVKSLASESNVNVPGVWIYQIGRTNGGNIIGPDLNTGEVTIFEPEETIKSCAEGVKFCHINAECKNYTNGFCCHCIRPHYGNGLQCLAPETPQRLNGKVFGTLNGVSLDNLDMHSYVVTSDGRAYTAISRIPTELGQRMLTLNTVGGIIGWMFAEMKGPLALNGYVYTGLIKSYSSRVYRMNDVAYRYSWDQTINFKECEYDNRQQSSDTMRLSVTKNFVVYDDLDMVIRFAMTNKIAVFTGTDPCEDGAQYCDQNADCVTRGDQYQCQCRPGYVGDGKTCGDINECSAELNVCHSAAKCYNVPGSFQCQCLPGYRGDGRICERDDATICGVDVCHVHAQCVYNSDLQRPACECRSGYRGNGTYCTSAAFTCLEVDICHDDAQCVYDSDNDEYRCECNEGYSGDGENCEQTVQCSEECDVNAECTFDVDQLIYQCRCKVGYSGDGRTCAPIDIAEECYKCDPNARCVENPNTGTYQCRCVTGYTGNGYECQVLDCRVHQICDQNADCVDDPFFGGYRCLCRNGFVVVSCNQVNNCSPNAECVYDPNASSYRCRCRPGYAGDGYTCQSRGIDCRRDPGLCDPNASCMLNVDTFMCVCNPNYRGDGQRCYVVSDEDSYLLVARGSSIQKVTFGPDDNNLDNRVMYASDQLVIALDTDCQEGDLYWTDVYHGQIRKSKHDGTGQSQVIGDSKFVLYPPDLSSPEGIAVDFVSRNIYWTDSGLDIIGVSLLNGTYKKRLIDSDLVNPRAIVLDLTRSMMYWTDWNRNRPKIEKAYMDGTNRKTFVEIDSAGLPNGLTLDYQTQQICWGDAGVRRIECVRSDGVGRRIITDEAPYPFDVAVFENSIYWTDWTIKGISSVNRNGVLSDEPLKMSPGGNGKLYGMTVVQASCPRVTNACMRNNGGCQFLCLPTPGGGRSCACPDNVDQDRCNEIILSKKKK</sequence>
<feature type="repeat" description="LDL-receptor class B" evidence="13">
    <location>
        <begin position="993"/>
        <end position="1038"/>
    </location>
</feature>
<dbReference type="Pfam" id="PF07474">
    <property type="entry name" value="G2F"/>
    <property type="match status" value="1"/>
</dbReference>
<dbReference type="InterPro" id="IPR018097">
    <property type="entry name" value="EGF_Ca-bd_CS"/>
</dbReference>
<evidence type="ECO:0000256" key="12">
    <source>
        <dbReference type="PROSITE-ProRule" id="PRU00076"/>
    </source>
</evidence>
<dbReference type="Gene3D" id="2.10.25.10">
    <property type="entry name" value="Laminin"/>
    <property type="match status" value="9"/>
</dbReference>
<dbReference type="PANTHER" id="PTHR46513:SF13">
    <property type="entry name" value="EGF-LIKE DOMAIN-CONTAINING PROTEIN"/>
    <property type="match status" value="1"/>
</dbReference>
<evidence type="ECO:0000256" key="9">
    <source>
        <dbReference type="ARBA" id="ARBA00022889"/>
    </source>
</evidence>
<dbReference type="InterPro" id="IPR006605">
    <property type="entry name" value="G2_nidogen/fibulin_G2F"/>
</dbReference>
<dbReference type="InterPro" id="IPR011042">
    <property type="entry name" value="6-blade_b-propeller_TolB-like"/>
</dbReference>
<accession>A0ABQ9EZV6</accession>
<name>A0ABQ9EZV6_TEGGR</name>
<gene>
    <name evidence="17" type="ORF">KUTeg_013707</name>
</gene>
<evidence type="ECO:0000259" key="15">
    <source>
        <dbReference type="PROSITE" id="PS50993"/>
    </source>
</evidence>
<dbReference type="Proteomes" id="UP001217089">
    <property type="component" value="Unassembled WGS sequence"/>
</dbReference>
<keyword evidence="2" id="KW-0964">Secreted</keyword>
<feature type="domain" description="EGF-like" evidence="14">
    <location>
        <begin position="566"/>
        <end position="606"/>
    </location>
</feature>
<evidence type="ECO:0000256" key="3">
    <source>
        <dbReference type="ARBA" id="ARBA00022530"/>
    </source>
</evidence>
<dbReference type="PROSITE" id="PS51120">
    <property type="entry name" value="LDLRB"/>
    <property type="match status" value="2"/>
</dbReference>
<evidence type="ECO:0000256" key="13">
    <source>
        <dbReference type="PROSITE-ProRule" id="PRU00461"/>
    </source>
</evidence>
<feature type="repeat" description="LDL-receptor class B" evidence="13">
    <location>
        <begin position="950"/>
        <end position="992"/>
    </location>
</feature>
<keyword evidence="6" id="KW-0677">Repeat</keyword>
<evidence type="ECO:0000256" key="4">
    <source>
        <dbReference type="ARBA" id="ARBA00022536"/>
    </source>
</evidence>
<dbReference type="InterPro" id="IPR001881">
    <property type="entry name" value="EGF-like_Ca-bd_dom"/>
</dbReference>
<feature type="disulfide bond" evidence="12">
    <location>
        <begin position="654"/>
        <end position="664"/>
    </location>
</feature>
<comment type="subcellular location">
    <subcellularLocation>
        <location evidence="1">Secreted</location>
        <location evidence="1">Extracellular space</location>
        <location evidence="1">Extracellular matrix</location>
        <location evidence="1">Basement membrane</location>
    </subcellularLocation>
</comment>
<dbReference type="InterPro" id="IPR009017">
    <property type="entry name" value="GFP"/>
</dbReference>
<dbReference type="PROSITE" id="PS00010">
    <property type="entry name" value="ASX_HYDROXYL"/>
    <property type="match status" value="1"/>
</dbReference>
<dbReference type="Pfam" id="PF12947">
    <property type="entry name" value="EGF_3"/>
    <property type="match status" value="6"/>
</dbReference>
<dbReference type="PROSITE" id="PS51220">
    <property type="entry name" value="NIDO"/>
    <property type="match status" value="1"/>
</dbReference>
<feature type="domain" description="EGF-like" evidence="14">
    <location>
        <begin position="808"/>
        <end position="848"/>
    </location>
</feature>
<dbReference type="SMART" id="SM00539">
    <property type="entry name" value="NIDO"/>
    <property type="match status" value="1"/>
</dbReference>
<dbReference type="Gene3D" id="2.40.155.10">
    <property type="entry name" value="Green fluorescent protein"/>
    <property type="match status" value="2"/>
</dbReference>
<evidence type="ECO:0000256" key="8">
    <source>
        <dbReference type="ARBA" id="ARBA00022869"/>
    </source>
</evidence>